<dbReference type="SUPFAM" id="SSF52980">
    <property type="entry name" value="Restriction endonuclease-like"/>
    <property type="match status" value="1"/>
</dbReference>
<dbReference type="InterPro" id="IPR051703">
    <property type="entry name" value="NF-kappa-B_Signaling_Reg"/>
</dbReference>
<dbReference type="PANTHER" id="PTHR46609:SF6">
    <property type="entry name" value="EXONUCLEASE, PHAGE-TYPE_RECB, C-TERMINAL DOMAIN-CONTAINING PROTEIN-RELATED"/>
    <property type="match status" value="1"/>
</dbReference>
<feature type="domain" description="YqaJ viral recombinase" evidence="2">
    <location>
        <begin position="7"/>
        <end position="143"/>
    </location>
</feature>
<name>A0A6J5NG84_9CAUD</name>
<evidence type="ECO:0000313" key="3">
    <source>
        <dbReference type="EMBL" id="CAB4157722.1"/>
    </source>
</evidence>
<feature type="coiled-coil region" evidence="1">
    <location>
        <begin position="205"/>
        <end position="239"/>
    </location>
</feature>
<protein>
    <submittedName>
        <fullName evidence="3">Phage_rel_nuc, putative phage-type endonuclease</fullName>
    </submittedName>
</protein>
<organism evidence="3">
    <name type="scientific">uncultured Caudovirales phage</name>
    <dbReference type="NCBI Taxonomy" id="2100421"/>
    <lineage>
        <taxon>Viruses</taxon>
        <taxon>Duplodnaviria</taxon>
        <taxon>Heunggongvirae</taxon>
        <taxon>Uroviricota</taxon>
        <taxon>Caudoviricetes</taxon>
        <taxon>Peduoviridae</taxon>
        <taxon>Maltschvirus</taxon>
        <taxon>Maltschvirus maltsch</taxon>
    </lineage>
</organism>
<evidence type="ECO:0000256" key="1">
    <source>
        <dbReference type="SAM" id="Coils"/>
    </source>
</evidence>
<dbReference type="CDD" id="cd22343">
    <property type="entry name" value="PDDEXK_lambda_exonuclease-like"/>
    <property type="match status" value="1"/>
</dbReference>
<dbReference type="NCBIfam" id="TIGR03033">
    <property type="entry name" value="phage_rel_nuc"/>
    <property type="match status" value="1"/>
</dbReference>
<dbReference type="InterPro" id="IPR011335">
    <property type="entry name" value="Restrct_endonuc-II-like"/>
</dbReference>
<keyword evidence="3" id="KW-0255">Endonuclease</keyword>
<dbReference type="Pfam" id="PF09588">
    <property type="entry name" value="YqaJ"/>
    <property type="match status" value="1"/>
</dbReference>
<gene>
    <name evidence="3" type="ORF">UFOVP681_40</name>
</gene>
<proteinExistence type="predicted"/>
<dbReference type="InterPro" id="IPR017482">
    <property type="entry name" value="Lambda-type_endonuclease"/>
</dbReference>
<accession>A0A6J5NG84</accession>
<keyword evidence="3" id="KW-0378">Hydrolase</keyword>
<keyword evidence="1" id="KW-0175">Coiled coil</keyword>
<dbReference type="InterPro" id="IPR011604">
    <property type="entry name" value="PDDEXK-like_dom_sf"/>
</dbReference>
<sequence length="287" mass="32861">MEQRTDEWFAARRGRITASSVGAILGRAPYATRDDVMRRMVREWVGAPTEFEGNIATEYGTRNEAGALTEYQMETGNAVQAVGFVTREDWAGCSPDGFVSDNYGLEIKCPFGLRKDEVPAFKTLEEQPHYYDQIQFSMWVTGRPWWDFYQWSPRGSALDRVKVNTAWQDENLPRLRQFYAEYLAEREDPAIHLEPKRQIIDTPEAHRIMAEYDQICEALDRAEERKKELLADMVRIAGEKNSIFAGRKLTKTEKAGAIAYAKAVKALLPDADLEPYRGKPSSYWGVK</sequence>
<dbReference type="EMBL" id="LR796657">
    <property type="protein sequence ID" value="CAB4157722.1"/>
    <property type="molecule type" value="Genomic_DNA"/>
</dbReference>
<reference evidence="3" key="1">
    <citation type="submission" date="2020-04" db="EMBL/GenBank/DDBJ databases">
        <authorList>
            <person name="Chiriac C."/>
            <person name="Salcher M."/>
            <person name="Ghai R."/>
            <person name="Kavagutti S V."/>
        </authorList>
    </citation>
    <scope>NUCLEOTIDE SEQUENCE</scope>
</reference>
<keyword evidence="3" id="KW-0540">Nuclease</keyword>
<dbReference type="InterPro" id="IPR019080">
    <property type="entry name" value="YqaJ_viral_recombinase"/>
</dbReference>
<dbReference type="Gene3D" id="3.90.320.10">
    <property type="match status" value="1"/>
</dbReference>
<dbReference type="GO" id="GO:0004519">
    <property type="term" value="F:endonuclease activity"/>
    <property type="evidence" value="ECO:0007669"/>
    <property type="project" value="UniProtKB-KW"/>
</dbReference>
<evidence type="ECO:0000259" key="2">
    <source>
        <dbReference type="Pfam" id="PF09588"/>
    </source>
</evidence>
<dbReference type="PANTHER" id="PTHR46609">
    <property type="entry name" value="EXONUCLEASE, PHAGE-TYPE/RECB, C-TERMINAL DOMAIN-CONTAINING PROTEIN"/>
    <property type="match status" value="1"/>
</dbReference>